<dbReference type="AlphaFoldDB" id="A0A1D3D422"/>
<gene>
    <name evidence="2" type="ORF">cyc_02491</name>
</gene>
<feature type="region of interest" description="Disordered" evidence="1">
    <location>
        <begin position="1"/>
        <end position="24"/>
    </location>
</feature>
<feature type="region of interest" description="Disordered" evidence="1">
    <location>
        <begin position="208"/>
        <end position="244"/>
    </location>
</feature>
<dbReference type="VEuPathDB" id="ToxoDB:cyc_02491"/>
<evidence type="ECO:0000313" key="2">
    <source>
        <dbReference type="EMBL" id="OEH78174.1"/>
    </source>
</evidence>
<evidence type="ECO:0000313" key="3">
    <source>
        <dbReference type="Proteomes" id="UP000095192"/>
    </source>
</evidence>
<keyword evidence="3" id="KW-1185">Reference proteome</keyword>
<sequence length="773" mass="82593">MESDGCGWKPEAPAEEGTSMPVRSEGELQGSVAALPLEHVAVGNGANFQSALMPSMAVSAVPEVEAAWDPHSACSTDYAERFNQLPRQRVTPRNPDSIRPSSTGVIAAQHTLRLNGYASNSGSQCDSQPADLPCAGYSNTSGPLQPHGGEMKSTRGNHATCQRLQFSPMPSDVSTCLEDLPLEQLLRRLSERDVQMLMRTIISTSAASSPPASACVLPATKKRNSGDRGTTHQSSLAAPLLTDAKTASLPEDTTESRPGDASSAIIPQIPQYVPNDCHISRSLPDSSQASDALKGEIHQSEMPLVSAKPALEPLSTSAARKIAGCLEAHIQPGPKSKAAGVKTETVKARPFQRTCGVQTTLKLQEIEKALTLYALHNKNKKGHHPQQKTKADAQAVTRESVRAHPENAHTEKALVLRQQSIDFPLLLVGASLLIKENRMSSVRSTPVCPLLPLIGIPLPERDLWDSCTVGAFHALTKQHDVTLASTARTKKLRLVIRLAGIPHHASISENVFFFPGLIGSLLLLWCIRPAAPTPSQPSFTSLTSSSNSDSSKSRDYGIHARHGASSIVDYNFTPPGLAIGLTPGTPRSESFTVPQGSPQPLLEVSEASHTVTKLENPESFELINNFGTTALDSFAVEESDEPSTVPEISLEDRTRRDCGLPCDAVAIINAPNNQSKIMLVSLAFLGVLALKRPSASPSNSARPTDFGMQREMMFEIVVLAEQQAEAETDKLSIIGFVPQGAGGIISNFNSLAAVPRPCFTDGLKGDRLLADNA</sequence>
<evidence type="ECO:0000256" key="1">
    <source>
        <dbReference type="SAM" id="MobiDB-lite"/>
    </source>
</evidence>
<protein>
    <submittedName>
        <fullName evidence="2">Uncharacterized protein</fullName>
    </submittedName>
</protein>
<name>A0A1D3D422_9EIME</name>
<reference evidence="2 3" key="1">
    <citation type="journal article" date="2016" name="BMC Genomics">
        <title>Comparative genomics reveals Cyclospora cayetanensis possesses coccidia-like metabolism and invasion components but unique surface antigens.</title>
        <authorList>
            <person name="Liu S."/>
            <person name="Wang L."/>
            <person name="Zheng H."/>
            <person name="Xu Z."/>
            <person name="Roellig D.M."/>
            <person name="Li N."/>
            <person name="Frace M.A."/>
            <person name="Tang K."/>
            <person name="Arrowood M.J."/>
            <person name="Moss D.M."/>
            <person name="Zhang L."/>
            <person name="Feng Y."/>
            <person name="Xiao L."/>
        </authorList>
    </citation>
    <scope>NUCLEOTIDE SEQUENCE [LARGE SCALE GENOMIC DNA]</scope>
    <source>
        <strain evidence="2 3">CHN_HEN01</strain>
    </source>
</reference>
<dbReference type="EMBL" id="JROU02000840">
    <property type="protein sequence ID" value="OEH78174.1"/>
    <property type="molecule type" value="Genomic_DNA"/>
</dbReference>
<feature type="region of interest" description="Disordered" evidence="1">
    <location>
        <begin position="534"/>
        <end position="556"/>
    </location>
</feature>
<accession>A0A1D3D422</accession>
<organism evidence="2 3">
    <name type="scientific">Cyclospora cayetanensis</name>
    <dbReference type="NCBI Taxonomy" id="88456"/>
    <lineage>
        <taxon>Eukaryota</taxon>
        <taxon>Sar</taxon>
        <taxon>Alveolata</taxon>
        <taxon>Apicomplexa</taxon>
        <taxon>Conoidasida</taxon>
        <taxon>Coccidia</taxon>
        <taxon>Eucoccidiorida</taxon>
        <taxon>Eimeriorina</taxon>
        <taxon>Eimeriidae</taxon>
        <taxon>Cyclospora</taxon>
    </lineage>
</organism>
<feature type="region of interest" description="Disordered" evidence="1">
    <location>
        <begin position="134"/>
        <end position="155"/>
    </location>
</feature>
<dbReference type="VEuPathDB" id="ToxoDB:LOC34619335"/>
<feature type="compositionally biased region" description="Low complexity" evidence="1">
    <location>
        <begin position="536"/>
        <end position="550"/>
    </location>
</feature>
<dbReference type="Proteomes" id="UP000095192">
    <property type="component" value="Unassembled WGS sequence"/>
</dbReference>
<comment type="caution">
    <text evidence="2">The sequence shown here is derived from an EMBL/GenBank/DDBJ whole genome shotgun (WGS) entry which is preliminary data.</text>
</comment>
<proteinExistence type="predicted"/>
<dbReference type="InParanoid" id="A0A1D3D422"/>